<dbReference type="Pfam" id="PF00649">
    <property type="entry name" value="Copper-fist"/>
    <property type="match status" value="1"/>
</dbReference>
<evidence type="ECO:0000256" key="4">
    <source>
        <dbReference type="ARBA" id="ARBA00023008"/>
    </source>
</evidence>
<dbReference type="SUPFAM" id="SSF57879">
    <property type="entry name" value="Zinc domain conserved in yeast copper-regulated transcription factors"/>
    <property type="match status" value="1"/>
</dbReference>
<keyword evidence="11" id="KW-1185">Reference proteome</keyword>
<dbReference type="SMART" id="SM01090">
    <property type="entry name" value="Copper-fist"/>
    <property type="match status" value="1"/>
</dbReference>
<accession>A0AAV5S341</accession>
<dbReference type="Proteomes" id="UP001377567">
    <property type="component" value="Unassembled WGS sequence"/>
</dbReference>
<keyword evidence="6" id="KW-0804">Transcription</keyword>
<reference evidence="10 11" key="1">
    <citation type="journal article" date="2023" name="Elife">
        <title>Identification of key yeast species and microbe-microbe interactions impacting larval growth of Drosophila in the wild.</title>
        <authorList>
            <person name="Mure A."/>
            <person name="Sugiura Y."/>
            <person name="Maeda R."/>
            <person name="Honda K."/>
            <person name="Sakurai N."/>
            <person name="Takahashi Y."/>
            <person name="Watada M."/>
            <person name="Katoh T."/>
            <person name="Gotoh A."/>
            <person name="Gotoh Y."/>
            <person name="Taniguchi I."/>
            <person name="Nakamura K."/>
            <person name="Hayashi T."/>
            <person name="Katayama T."/>
            <person name="Uemura T."/>
            <person name="Hattori Y."/>
        </authorList>
    </citation>
    <scope>NUCLEOTIDE SEQUENCE [LARGE SCALE GENOMIC DNA]</scope>
    <source>
        <strain evidence="10 11">KH-74</strain>
    </source>
</reference>
<feature type="compositionally biased region" description="Low complexity" evidence="8">
    <location>
        <begin position="78"/>
        <end position="95"/>
    </location>
</feature>
<keyword evidence="3" id="KW-0862">Zinc</keyword>
<keyword evidence="7" id="KW-0539">Nucleus</keyword>
<feature type="region of interest" description="Disordered" evidence="8">
    <location>
        <begin position="132"/>
        <end position="175"/>
    </location>
</feature>
<keyword evidence="2" id="KW-0479">Metal-binding</keyword>
<dbReference type="PROSITE" id="PS50073">
    <property type="entry name" value="COPPER_FIST_2"/>
    <property type="match status" value="1"/>
</dbReference>
<dbReference type="GO" id="GO:0000981">
    <property type="term" value="F:DNA-binding transcription factor activity, RNA polymerase II-specific"/>
    <property type="evidence" value="ECO:0007669"/>
    <property type="project" value="TreeGrafter"/>
</dbReference>
<dbReference type="InterPro" id="IPR001083">
    <property type="entry name" value="Cu_fist_DNA-bd_dom"/>
</dbReference>
<evidence type="ECO:0000313" key="11">
    <source>
        <dbReference type="Proteomes" id="UP001377567"/>
    </source>
</evidence>
<comment type="subcellular location">
    <subcellularLocation>
        <location evidence="1">Nucleus</location>
    </subcellularLocation>
</comment>
<evidence type="ECO:0000313" key="10">
    <source>
        <dbReference type="EMBL" id="GMM58158.1"/>
    </source>
</evidence>
<feature type="compositionally biased region" description="Low complexity" evidence="8">
    <location>
        <begin position="132"/>
        <end position="143"/>
    </location>
</feature>
<evidence type="ECO:0000256" key="7">
    <source>
        <dbReference type="ARBA" id="ARBA00023242"/>
    </source>
</evidence>
<feature type="domain" description="Copper-fist" evidence="9">
    <location>
        <begin position="1"/>
        <end position="40"/>
    </location>
</feature>
<evidence type="ECO:0000256" key="5">
    <source>
        <dbReference type="ARBA" id="ARBA00023015"/>
    </source>
</evidence>
<proteinExistence type="predicted"/>
<evidence type="ECO:0000256" key="6">
    <source>
        <dbReference type="ARBA" id="ARBA00023163"/>
    </source>
</evidence>
<dbReference type="SMART" id="SM00412">
    <property type="entry name" value="Cu_FIST"/>
    <property type="match status" value="1"/>
</dbReference>
<sequence length="452" mass="48487">MIIYNGAKYACASCIRGHRSSTCRHTKRMLVKVRTRGRPAPLDIRDVIVVDADSQVKNKLLQESFEQGQPEAQPGGNSTAATSPAGRSPSPGAPGCAMRNAQPVLFVRARQTKKAMLVDGKLSIIMDGAANGSDSAANASSAGVDPAGSTTMSEREFLRSQGARPAVKREAPANDSACGPVCNTPMRGAPGAKRKCCDPHHVPGTVGTPQSESHLPPVQESQTDLLSDALANPLANPLDTMVSPGSGSVGSVGSASGTSGTSASAVPDIFDTVDIFTHKGIYLSADCSCPDDSCQCINCLIHRNEDELSQYIQSTGVPLTSLRGSLGETSPKDSLAVPCSNAACECTLADCACADCYVHPTEIIPFERFYYHGVLNTRLRRKTIVRYNNKLVPSEYWWEFLTVQVPAMQDAQLEALDLRDWFDKLLKSHAHELLDAHTEEFPFNDLEGFYVI</sequence>
<name>A0AAV5S341_MAUHU</name>
<dbReference type="GO" id="GO:0005634">
    <property type="term" value="C:nucleus"/>
    <property type="evidence" value="ECO:0007669"/>
    <property type="project" value="UniProtKB-SubCell"/>
</dbReference>
<dbReference type="InterPro" id="IPR051763">
    <property type="entry name" value="Copper_Homeo_Regul"/>
</dbReference>
<organism evidence="10 11">
    <name type="scientific">Maudiozyma humilis</name>
    <name type="common">Sour dough yeast</name>
    <name type="synonym">Kazachstania humilis</name>
    <dbReference type="NCBI Taxonomy" id="51915"/>
    <lineage>
        <taxon>Eukaryota</taxon>
        <taxon>Fungi</taxon>
        <taxon>Dikarya</taxon>
        <taxon>Ascomycota</taxon>
        <taxon>Saccharomycotina</taxon>
        <taxon>Saccharomycetes</taxon>
        <taxon>Saccharomycetales</taxon>
        <taxon>Saccharomycetaceae</taxon>
        <taxon>Maudiozyma</taxon>
    </lineage>
</organism>
<dbReference type="GO" id="GO:0000978">
    <property type="term" value="F:RNA polymerase II cis-regulatory region sequence-specific DNA binding"/>
    <property type="evidence" value="ECO:0007669"/>
    <property type="project" value="TreeGrafter"/>
</dbReference>
<dbReference type="PANTHER" id="PTHR28088:SF7">
    <property type="entry name" value="METAL-BINDING ACTIVATOR 1"/>
    <property type="match status" value="1"/>
</dbReference>
<dbReference type="Gene3D" id="3.90.430.10">
    <property type="entry name" value="Copper fist DNA-binding domain"/>
    <property type="match status" value="1"/>
</dbReference>
<protein>
    <submittedName>
        <fullName evidence="10">Mac1 protein</fullName>
    </submittedName>
</protein>
<comment type="caution">
    <text evidence="10">The sequence shown here is derived from an EMBL/GenBank/DDBJ whole genome shotgun (WGS) entry which is preliminary data.</text>
</comment>
<keyword evidence="4" id="KW-0186">Copper</keyword>
<dbReference type="FunFam" id="3.90.430.10:FF:000001">
    <property type="entry name" value="Copper fist DNA-binding protein"/>
    <property type="match status" value="1"/>
</dbReference>
<dbReference type="GO" id="GO:0006879">
    <property type="term" value="P:intracellular iron ion homeostasis"/>
    <property type="evidence" value="ECO:0007669"/>
    <property type="project" value="TreeGrafter"/>
</dbReference>
<dbReference type="PANTHER" id="PTHR28088">
    <property type="entry name" value="TRANSCRIPTIONAL ACTIVATOR HAA1-RELATED"/>
    <property type="match status" value="1"/>
</dbReference>
<gene>
    <name evidence="10" type="ORF">DAKH74_047740</name>
</gene>
<evidence type="ECO:0000256" key="8">
    <source>
        <dbReference type="SAM" id="MobiDB-lite"/>
    </source>
</evidence>
<dbReference type="GO" id="GO:0045944">
    <property type="term" value="P:positive regulation of transcription by RNA polymerase II"/>
    <property type="evidence" value="ECO:0007669"/>
    <property type="project" value="TreeGrafter"/>
</dbReference>
<dbReference type="GO" id="GO:0006878">
    <property type="term" value="P:intracellular copper ion homeostasis"/>
    <property type="evidence" value="ECO:0007669"/>
    <property type="project" value="TreeGrafter"/>
</dbReference>
<evidence type="ECO:0000259" key="9">
    <source>
        <dbReference type="PROSITE" id="PS50073"/>
    </source>
</evidence>
<evidence type="ECO:0000256" key="1">
    <source>
        <dbReference type="ARBA" id="ARBA00004123"/>
    </source>
</evidence>
<feature type="region of interest" description="Disordered" evidence="8">
    <location>
        <begin position="241"/>
        <end position="261"/>
    </location>
</feature>
<keyword evidence="5" id="KW-0805">Transcription regulation</keyword>
<dbReference type="EMBL" id="BTGD01000020">
    <property type="protein sequence ID" value="GMM58158.1"/>
    <property type="molecule type" value="Genomic_DNA"/>
</dbReference>
<feature type="compositionally biased region" description="Low complexity" evidence="8">
    <location>
        <begin position="242"/>
        <end position="261"/>
    </location>
</feature>
<dbReference type="AlphaFoldDB" id="A0AAV5S341"/>
<dbReference type="InterPro" id="IPR036395">
    <property type="entry name" value="Cu_fist_DNA-bd_dom_sf"/>
</dbReference>
<evidence type="ECO:0000256" key="3">
    <source>
        <dbReference type="ARBA" id="ARBA00022833"/>
    </source>
</evidence>
<dbReference type="GO" id="GO:0005507">
    <property type="term" value="F:copper ion binding"/>
    <property type="evidence" value="ECO:0007669"/>
    <property type="project" value="InterPro"/>
</dbReference>
<evidence type="ECO:0000256" key="2">
    <source>
        <dbReference type="ARBA" id="ARBA00022723"/>
    </source>
</evidence>
<dbReference type="PRINTS" id="PR00617">
    <property type="entry name" value="COPPERFIST"/>
</dbReference>
<feature type="region of interest" description="Disordered" evidence="8">
    <location>
        <begin position="66"/>
        <end position="97"/>
    </location>
</feature>